<evidence type="ECO:0000313" key="3">
    <source>
        <dbReference type="Proteomes" id="UP000239576"/>
    </source>
</evidence>
<name>A0A2T1ELS3_9CYAN</name>
<reference evidence="2 3" key="2">
    <citation type="submission" date="2018-03" db="EMBL/GenBank/DDBJ databases">
        <title>The ancient ancestry and fast evolution of plastids.</title>
        <authorList>
            <person name="Moore K.R."/>
            <person name="Magnabosco C."/>
            <person name="Momper L."/>
            <person name="Gold D.A."/>
            <person name="Bosak T."/>
            <person name="Fournier G.P."/>
        </authorList>
    </citation>
    <scope>NUCLEOTIDE SEQUENCE [LARGE SCALE GENOMIC DNA]</scope>
    <source>
        <strain evidence="2 3">ULC18</strain>
    </source>
</reference>
<dbReference type="EMBL" id="PVWK01000017">
    <property type="protein sequence ID" value="PSB33697.1"/>
    <property type="molecule type" value="Genomic_DNA"/>
</dbReference>
<evidence type="ECO:0000256" key="1">
    <source>
        <dbReference type="SAM" id="MobiDB-lite"/>
    </source>
</evidence>
<gene>
    <name evidence="2" type="ORF">C7B82_04225</name>
</gene>
<dbReference type="AlphaFoldDB" id="A0A2T1ELS3"/>
<organism evidence="2 3">
    <name type="scientific">Stenomitos frigidus ULC18</name>
    <dbReference type="NCBI Taxonomy" id="2107698"/>
    <lineage>
        <taxon>Bacteria</taxon>
        <taxon>Bacillati</taxon>
        <taxon>Cyanobacteriota</taxon>
        <taxon>Cyanophyceae</taxon>
        <taxon>Leptolyngbyales</taxon>
        <taxon>Leptolyngbyaceae</taxon>
        <taxon>Stenomitos</taxon>
    </lineage>
</organism>
<protein>
    <submittedName>
        <fullName evidence="2">Uncharacterized protein</fullName>
    </submittedName>
</protein>
<evidence type="ECO:0000313" key="2">
    <source>
        <dbReference type="EMBL" id="PSB33697.1"/>
    </source>
</evidence>
<keyword evidence="3" id="KW-1185">Reference proteome</keyword>
<accession>A0A2T1ELS3</accession>
<proteinExistence type="predicted"/>
<dbReference type="Proteomes" id="UP000239576">
    <property type="component" value="Unassembled WGS sequence"/>
</dbReference>
<reference evidence="3" key="1">
    <citation type="submission" date="2018-02" db="EMBL/GenBank/DDBJ databases">
        <authorList>
            <person name="Moore K."/>
            <person name="Momper L."/>
        </authorList>
    </citation>
    <scope>NUCLEOTIDE SEQUENCE [LARGE SCALE GENOMIC DNA]</scope>
    <source>
        <strain evidence="3">ULC18</strain>
    </source>
</reference>
<sequence length="87" mass="9406">MSRAQPFRKLPACDSCLYYGSESYLLCAVQPYGAQGEVCADFREDPSWQQFLQLAWFMGEDLTTDAHPGEGTQPPGTPAGTSEGAAV</sequence>
<comment type="caution">
    <text evidence="2">The sequence shown here is derived from an EMBL/GenBank/DDBJ whole genome shotgun (WGS) entry which is preliminary data.</text>
</comment>
<feature type="region of interest" description="Disordered" evidence="1">
    <location>
        <begin position="62"/>
        <end position="87"/>
    </location>
</feature>